<keyword evidence="1" id="KW-0433">Leucine-rich repeat</keyword>
<dbReference type="Proteomes" id="UP000261540">
    <property type="component" value="Unplaced"/>
</dbReference>
<dbReference type="PROSITE" id="PS51450">
    <property type="entry name" value="LRR"/>
    <property type="match status" value="3"/>
</dbReference>
<evidence type="ECO:0000256" key="3">
    <source>
        <dbReference type="SAM" id="Coils"/>
    </source>
</evidence>
<reference evidence="5" key="1">
    <citation type="submission" date="2025-08" db="UniProtKB">
        <authorList>
            <consortium name="Ensembl"/>
        </authorList>
    </citation>
    <scope>IDENTIFICATION</scope>
</reference>
<dbReference type="Ensembl" id="ENSPKIT00000032892.1">
    <property type="protein sequence ID" value="ENSPKIP00000008807.1"/>
    <property type="gene ID" value="ENSPKIG00000024150.1"/>
</dbReference>
<feature type="region of interest" description="Disordered" evidence="4">
    <location>
        <begin position="576"/>
        <end position="599"/>
    </location>
</feature>
<reference evidence="5" key="2">
    <citation type="submission" date="2025-09" db="UniProtKB">
        <authorList>
            <consortium name="Ensembl"/>
        </authorList>
    </citation>
    <scope>IDENTIFICATION</scope>
</reference>
<dbReference type="SUPFAM" id="SSF52058">
    <property type="entry name" value="L domain-like"/>
    <property type="match status" value="1"/>
</dbReference>
<dbReference type="InterPro" id="IPR003591">
    <property type="entry name" value="Leu-rich_rpt_typical-subtyp"/>
</dbReference>
<feature type="compositionally biased region" description="Basic and acidic residues" evidence="4">
    <location>
        <begin position="508"/>
        <end position="530"/>
    </location>
</feature>
<dbReference type="InterPro" id="IPR000048">
    <property type="entry name" value="IQ_motif_EF-hand-BS"/>
</dbReference>
<dbReference type="CDD" id="cd23767">
    <property type="entry name" value="IQCD"/>
    <property type="match status" value="1"/>
</dbReference>
<keyword evidence="3" id="KW-0175">Coiled coil</keyword>
<dbReference type="PROSITE" id="PS50096">
    <property type="entry name" value="IQ"/>
    <property type="match status" value="2"/>
</dbReference>
<dbReference type="InterPro" id="IPR032675">
    <property type="entry name" value="LRR_dom_sf"/>
</dbReference>
<feature type="compositionally biased region" description="Basic and acidic residues" evidence="4">
    <location>
        <begin position="187"/>
        <end position="208"/>
    </location>
</feature>
<evidence type="ECO:0000256" key="2">
    <source>
        <dbReference type="ARBA" id="ARBA00022737"/>
    </source>
</evidence>
<proteinExistence type="predicted"/>
<evidence type="ECO:0000256" key="1">
    <source>
        <dbReference type="ARBA" id="ARBA00022614"/>
    </source>
</evidence>
<name>A0A3B3QQ46_9TELE</name>
<dbReference type="STRING" id="1676925.ENSPKIP00000008807"/>
<keyword evidence="2" id="KW-0677">Repeat</keyword>
<dbReference type="SMART" id="SM00369">
    <property type="entry name" value="LRR_TYP"/>
    <property type="match status" value="4"/>
</dbReference>
<dbReference type="GeneTree" id="ENSGT00940000163898"/>
<feature type="region of interest" description="Disordered" evidence="4">
    <location>
        <begin position="222"/>
        <end position="530"/>
    </location>
</feature>
<feature type="compositionally biased region" description="Basic and acidic residues" evidence="4">
    <location>
        <begin position="222"/>
        <end position="501"/>
    </location>
</feature>
<feature type="compositionally biased region" description="Basic and acidic residues" evidence="4">
    <location>
        <begin position="576"/>
        <end position="585"/>
    </location>
</feature>
<feature type="region of interest" description="Disordered" evidence="4">
    <location>
        <begin position="176"/>
        <end position="208"/>
    </location>
</feature>
<dbReference type="SMART" id="SM00015">
    <property type="entry name" value="IQ"/>
    <property type="match status" value="2"/>
</dbReference>
<feature type="coiled-coil region" evidence="3">
    <location>
        <begin position="114"/>
        <end position="145"/>
    </location>
</feature>
<dbReference type="PANTHER" id="PTHR46652">
    <property type="entry name" value="LEUCINE-RICH REPEAT AND IQ DOMAIN-CONTAINING PROTEIN 1-RELATED"/>
    <property type="match status" value="1"/>
</dbReference>
<dbReference type="SMART" id="SM00365">
    <property type="entry name" value="LRR_SD22"/>
    <property type="match status" value="4"/>
</dbReference>
<dbReference type="InterPro" id="IPR001611">
    <property type="entry name" value="Leu-rich_rpt"/>
</dbReference>
<evidence type="ECO:0000313" key="5">
    <source>
        <dbReference type="Ensembl" id="ENSPKIP00000008807.1"/>
    </source>
</evidence>
<feature type="region of interest" description="Disordered" evidence="4">
    <location>
        <begin position="618"/>
        <end position="650"/>
    </location>
</feature>
<feature type="compositionally biased region" description="Basic residues" evidence="4">
    <location>
        <begin position="176"/>
        <end position="186"/>
    </location>
</feature>
<dbReference type="InterPro" id="IPR050836">
    <property type="entry name" value="SDS22/Internalin_LRR"/>
</dbReference>
<dbReference type="PANTHER" id="PTHR46652:SF7">
    <property type="entry name" value="LEUCINE-RICH REPEAT AND IQ DOMAIN-CONTAINING PROTEIN 1"/>
    <property type="match status" value="1"/>
</dbReference>
<dbReference type="Pfam" id="PF00612">
    <property type="entry name" value="IQ"/>
    <property type="match status" value="2"/>
</dbReference>
<keyword evidence="6" id="KW-1185">Reference proteome</keyword>
<evidence type="ECO:0000256" key="4">
    <source>
        <dbReference type="SAM" id="MobiDB-lite"/>
    </source>
</evidence>
<feature type="region of interest" description="Disordered" evidence="4">
    <location>
        <begin position="1193"/>
        <end position="1224"/>
    </location>
</feature>
<sequence>MEAEESMTVRSNRLPVTTSKETLTDFLDDDFYREAEKKFSFDLEDLEKRLKEDTEKIIARDKKVKEHILKERREEEDRRRHRYRIFEEELKEIEWETMPQDFGIKEENTLLLDLHKQEAVIAELQKQLEEERQTIEAAQTKERRRAEELRNSAAVKIQASVRAFLVSKRTAAVLSQRRKERMKKHWGKEEIVRQHKEEQKIKEDEKRKLGDKDKFWEREEKIRKQTEEEGRRTREIDECRESEEEIRKETEEEGKKTREKDECGKREEIIVKQTEEEERRVREKDQCRKREKKIRIQTEEEGRRMRENDECRAGEGKIRKHTEEEGRRMREKDECGKKEEIIRKQTEEDGRRAREKDECREGEGKMRKQTEEDGRRTREKDECREGEGNIKKQTEEKGRRMREKDECREGEGKMRKQTEEDGRRAREKDECREGEGKMRKQTEEDRRREREKDESREGKEEIRNQTEEEERRTREKDECREKEDIRKQTEEEGRRTRRREEEVDENQEEKLHVGEQKLWQEEGKRNEEWKDNMKREEQIYSTMEEKQIGKEKETRTKDRFMVVDFLEPQTPKLEESKNKKYEEVQKQNQLERNPRMEEENVRRREIINRFQENYTKQETVKRTSQDPAWSINGRHRENSAPSGNKTGTWKLPDNQQDRLLHPQCDEEQLDSLSMQRASLFSCVCSVDPCISPENSVNKGPEMTCLHTYGAAMNPSETQGLRGGPVDKSLHHPAPDELLSKDNVRLPDSIERKRVRWMHACTPWSKVTSRGLTGHQREKKVVARRPPNELPPIAVDVLLRAGTCSSLKQVTTVTLEDLPGCSLSTLSECVKLQALTLRRCGLIALEGISRCQDLGHIDVQENSIRFINCQDLVNLRVLLLNRNQLTSIHGLEGASNLAVLELSYNSISRISGLETLTNLQRLLIDHNQLISTRGLRGVSTLLYLDCAHNHLSSLDGIDGCVLLGTLRLQGNNISEPPRLSDHVLIRELHLDDNSLSSLDSVSACWLPLLRRISASRNSITQLPALSDFLSLRSLDVSYNCLSDLANVRLGLRGCPRLQDIHVFKNPFQQEVDWRSALLETLPGLREIDGEQISTSPASATDGKCEVVPGSFTALCQFQAEQLEREQGRLDRGRHQLSENLLHLAVGYRNAHERGDMSFTDGREAEAHSDLRIQQEGAQELQAFSQEQKTVLQLRPPKLPGPTLVDKDPESCTLPPYDSQRPSEERDSVGMTVIQHQWHKYSHDNLNGTRDTGEHSLVRSGVRMDGEWAATLIQAVWRGYSLRQKLAVALASAQISEGEDDFDEVDVDEFAFDEVGGT</sequence>
<accession>A0A3B3QQ46</accession>
<dbReference type="Gene3D" id="3.80.10.10">
    <property type="entry name" value="Ribonuclease Inhibitor"/>
    <property type="match status" value="2"/>
</dbReference>
<protein>
    <submittedName>
        <fullName evidence="5">Leucine-rich repeats and IQ motif containing 1</fullName>
    </submittedName>
</protein>
<organism evidence="5 6">
    <name type="scientific">Paramormyrops kingsleyae</name>
    <dbReference type="NCBI Taxonomy" id="1676925"/>
    <lineage>
        <taxon>Eukaryota</taxon>
        <taxon>Metazoa</taxon>
        <taxon>Chordata</taxon>
        <taxon>Craniata</taxon>
        <taxon>Vertebrata</taxon>
        <taxon>Euteleostomi</taxon>
        <taxon>Actinopterygii</taxon>
        <taxon>Neopterygii</taxon>
        <taxon>Teleostei</taxon>
        <taxon>Osteoglossocephala</taxon>
        <taxon>Osteoglossomorpha</taxon>
        <taxon>Osteoglossiformes</taxon>
        <taxon>Mormyridae</taxon>
        <taxon>Paramormyrops</taxon>
    </lineage>
</organism>
<evidence type="ECO:0000313" key="6">
    <source>
        <dbReference type="Proteomes" id="UP000261540"/>
    </source>
</evidence>